<sequence length="72" mass="7788">MVSLLSSSSLLLPMPHCPLLLPLNRSATILNLLLTPIPPPLDKSNFNSVLVSLLDSHYTELGDLVEKALPTL</sequence>
<keyword evidence="2" id="KW-1185">Reference proteome</keyword>
<reference evidence="1 2" key="1">
    <citation type="submission" date="2024-04" db="EMBL/GenBank/DDBJ databases">
        <authorList>
            <person name="Fracassetti M."/>
        </authorList>
    </citation>
    <scope>NUCLEOTIDE SEQUENCE [LARGE SCALE GENOMIC DNA]</scope>
</reference>
<gene>
    <name evidence="1" type="ORF">LTRI10_LOCUS9396</name>
</gene>
<dbReference type="AlphaFoldDB" id="A0AAV2D1C5"/>
<evidence type="ECO:0000313" key="1">
    <source>
        <dbReference type="EMBL" id="CAL1362305.1"/>
    </source>
</evidence>
<accession>A0AAV2D1C5</accession>
<organism evidence="1 2">
    <name type="scientific">Linum trigynum</name>
    <dbReference type="NCBI Taxonomy" id="586398"/>
    <lineage>
        <taxon>Eukaryota</taxon>
        <taxon>Viridiplantae</taxon>
        <taxon>Streptophyta</taxon>
        <taxon>Embryophyta</taxon>
        <taxon>Tracheophyta</taxon>
        <taxon>Spermatophyta</taxon>
        <taxon>Magnoliopsida</taxon>
        <taxon>eudicotyledons</taxon>
        <taxon>Gunneridae</taxon>
        <taxon>Pentapetalae</taxon>
        <taxon>rosids</taxon>
        <taxon>fabids</taxon>
        <taxon>Malpighiales</taxon>
        <taxon>Linaceae</taxon>
        <taxon>Linum</taxon>
    </lineage>
</organism>
<protein>
    <submittedName>
        <fullName evidence="1">Uncharacterized protein</fullName>
    </submittedName>
</protein>
<evidence type="ECO:0000313" key="2">
    <source>
        <dbReference type="Proteomes" id="UP001497516"/>
    </source>
</evidence>
<proteinExistence type="predicted"/>
<name>A0AAV2D1C5_9ROSI</name>
<dbReference type="EMBL" id="OZ034814">
    <property type="protein sequence ID" value="CAL1362305.1"/>
    <property type="molecule type" value="Genomic_DNA"/>
</dbReference>
<dbReference type="Proteomes" id="UP001497516">
    <property type="component" value="Chromosome 10"/>
</dbReference>